<dbReference type="KEGG" id="tcc:108663792"/>
<gene>
    <name evidence="8" type="primary">LOC108663792</name>
</gene>
<evidence type="ECO:0000256" key="1">
    <source>
        <dbReference type="ARBA" id="ARBA00022723"/>
    </source>
</evidence>
<dbReference type="Pfam" id="PF03107">
    <property type="entry name" value="C1_2"/>
    <property type="match status" value="2"/>
</dbReference>
<feature type="compositionally biased region" description="Basic and acidic residues" evidence="5">
    <location>
        <begin position="405"/>
        <end position="424"/>
    </location>
</feature>
<dbReference type="InterPro" id="IPR002219">
    <property type="entry name" value="PKC_DAG/PE"/>
</dbReference>
<dbReference type="Proteomes" id="UP000694886">
    <property type="component" value="Chromosome 10"/>
</dbReference>
<keyword evidence="3" id="KW-0863">Zinc-finger</keyword>
<feature type="region of interest" description="Disordered" evidence="5">
    <location>
        <begin position="395"/>
        <end position="436"/>
    </location>
</feature>
<dbReference type="PANTHER" id="PTHR46288:SF27">
    <property type="entry name" value="CYSTEINE_HISTIDINE-RICH C1 DOMAIN FAMILY PROTEIN"/>
    <property type="match status" value="1"/>
</dbReference>
<proteinExistence type="predicted"/>
<dbReference type="InterPro" id="IPR001965">
    <property type="entry name" value="Znf_PHD"/>
</dbReference>
<evidence type="ECO:0000256" key="4">
    <source>
        <dbReference type="ARBA" id="ARBA00022833"/>
    </source>
</evidence>
<feature type="domain" description="Phorbol-ester/DAG-type" evidence="6">
    <location>
        <begin position="207"/>
        <end position="257"/>
    </location>
</feature>
<evidence type="ECO:0000313" key="7">
    <source>
        <dbReference type="Proteomes" id="UP000694886"/>
    </source>
</evidence>
<dbReference type="InterPro" id="IPR046349">
    <property type="entry name" value="C1-like_sf"/>
</dbReference>
<dbReference type="RefSeq" id="XP_017984636.1">
    <property type="nucleotide sequence ID" value="XM_018129147.1"/>
</dbReference>
<evidence type="ECO:0000259" key="6">
    <source>
        <dbReference type="PROSITE" id="PS50081"/>
    </source>
</evidence>
<organism evidence="7 8">
    <name type="scientific">Theobroma cacao</name>
    <name type="common">Cacao</name>
    <name type="synonym">Cocoa</name>
    <dbReference type="NCBI Taxonomy" id="3641"/>
    <lineage>
        <taxon>Eukaryota</taxon>
        <taxon>Viridiplantae</taxon>
        <taxon>Streptophyta</taxon>
        <taxon>Embryophyta</taxon>
        <taxon>Tracheophyta</taxon>
        <taxon>Spermatophyta</taxon>
        <taxon>Magnoliopsida</taxon>
        <taxon>eudicotyledons</taxon>
        <taxon>Gunneridae</taxon>
        <taxon>Pentapetalae</taxon>
        <taxon>rosids</taxon>
        <taxon>malvids</taxon>
        <taxon>Malvales</taxon>
        <taxon>Malvaceae</taxon>
        <taxon>Byttnerioideae</taxon>
        <taxon>Theobroma</taxon>
    </lineage>
</organism>
<evidence type="ECO:0000313" key="8">
    <source>
        <dbReference type="RefSeq" id="XP_017984636.1"/>
    </source>
</evidence>
<dbReference type="Gene3D" id="3.30.60.20">
    <property type="match status" value="1"/>
</dbReference>
<evidence type="ECO:0000256" key="3">
    <source>
        <dbReference type="ARBA" id="ARBA00022771"/>
    </source>
</evidence>
<dbReference type="AlphaFoldDB" id="A0AB32X133"/>
<dbReference type="SMART" id="SM00109">
    <property type="entry name" value="C1"/>
    <property type="match status" value="4"/>
</dbReference>
<dbReference type="PROSITE" id="PS50081">
    <property type="entry name" value="ZF_DAG_PE_2"/>
    <property type="match status" value="1"/>
</dbReference>
<dbReference type="Gramene" id="Tc10v2_t013220.1">
    <property type="protein sequence ID" value="Tc10v2_p013220.1"/>
    <property type="gene ID" value="Tc10v2_g013220"/>
</dbReference>
<keyword evidence="2" id="KW-0677">Repeat</keyword>
<feature type="compositionally biased region" description="Acidic residues" evidence="5">
    <location>
        <begin position="425"/>
        <end position="436"/>
    </location>
</feature>
<dbReference type="SUPFAM" id="SSF57889">
    <property type="entry name" value="Cysteine-rich domain"/>
    <property type="match status" value="3"/>
</dbReference>
<keyword evidence="4" id="KW-0862">Zinc</keyword>
<evidence type="ECO:0000256" key="2">
    <source>
        <dbReference type="ARBA" id="ARBA00022737"/>
    </source>
</evidence>
<protein>
    <submittedName>
        <fullName evidence="8">Uncharacterized protein LOC108663792</fullName>
    </submittedName>
</protein>
<dbReference type="GO" id="GO:0008270">
    <property type="term" value="F:zinc ion binding"/>
    <property type="evidence" value="ECO:0007669"/>
    <property type="project" value="UniProtKB-KW"/>
</dbReference>
<dbReference type="InterPro" id="IPR004146">
    <property type="entry name" value="DC1"/>
</dbReference>
<accession>A0AB32X133</accession>
<dbReference type="PANTHER" id="PTHR46288">
    <property type="entry name" value="PHORBOL-ESTER/DAG-TYPE DOMAIN-CONTAINING PROTEIN"/>
    <property type="match status" value="1"/>
</dbReference>
<sequence>MEQNEVIDGIHAPRQLLNRFIFHKHSMRFYEVTKQLEENQYCEACHMVISGPCYKCETCLYYLHEKCGTLPFEMQYPFHSSHRLSLYTSYAHSIICDECRDICFGFFYSCNECDFKLDVKCAALTAHKTGVSQLKEMEKVAELHHFTHQHKLVLGNFIDPILEIDCHVCNVPIFGLAYVCPKPSCIYGAHKSCLELPQKIQVPFHLEHMLNFFRFDKRLRCYACRWFIKGSYKYSCEQCGLNLHPTCANSLRRPLKCESHVHNLYYFGTNYQPKAWFPVCSVCGELCKAFYRCLECAINFHLDCVPIPRIVHSKYHVHHLTMKDSFLEDDSGEYYCDICEEERYPNDHVYCCEECNGLFAAHIECVVVKLVEDYTVVIDEFSSLELDFEKNSAQDLIRNNSESTDQGKEEDSTVSESEKSSRSSEEEDSSASELEE</sequence>
<name>A0AB32X133_THECC</name>
<feature type="compositionally biased region" description="Polar residues" evidence="5">
    <location>
        <begin position="395"/>
        <end position="404"/>
    </location>
</feature>
<reference evidence="8" key="2">
    <citation type="submission" date="2025-08" db="UniProtKB">
        <authorList>
            <consortium name="RefSeq"/>
        </authorList>
    </citation>
    <scope>IDENTIFICATION</scope>
</reference>
<dbReference type="GeneID" id="108663792"/>
<keyword evidence="1" id="KW-0479">Metal-binding</keyword>
<dbReference type="PROSITE" id="PS00479">
    <property type="entry name" value="ZF_DAG_PE_1"/>
    <property type="match status" value="1"/>
</dbReference>
<dbReference type="SMART" id="SM00249">
    <property type="entry name" value="PHD"/>
    <property type="match status" value="2"/>
</dbReference>
<evidence type="ECO:0000256" key="5">
    <source>
        <dbReference type="SAM" id="MobiDB-lite"/>
    </source>
</evidence>
<reference evidence="7" key="1">
    <citation type="journal article" date="1997" name="Nucleic Acids Res.">
        <title>tRNAscan-SE: a program for improved detection of transfer RNA genes in genomic sequence.</title>
        <authorList>
            <person name="Lowe T.M."/>
            <person name="Eddy S.R."/>
        </authorList>
    </citation>
    <scope>NUCLEOTIDE SEQUENCE [LARGE SCALE GENOMIC DNA]</scope>
    <source>
        <strain evidence="7">r\B97-61/B2</strain>
    </source>
</reference>